<dbReference type="Proteomes" id="UP001194746">
    <property type="component" value="Unassembled WGS sequence"/>
</dbReference>
<dbReference type="InterPro" id="IPR009057">
    <property type="entry name" value="Homeodomain-like_sf"/>
</dbReference>
<accession>A0AAD4GXW4</accession>
<evidence type="ECO:0000313" key="3">
    <source>
        <dbReference type="EMBL" id="KAF9891988.1"/>
    </source>
</evidence>
<feature type="coiled-coil region" evidence="1">
    <location>
        <begin position="277"/>
        <end position="346"/>
    </location>
</feature>
<gene>
    <name evidence="3" type="ORF">FE257_002952</name>
</gene>
<sequence>MPFPRRKRRRKSTGGRWTQEERDRLWKLRNQNRKSSWEFIKVPNFPDRTAFALQKQYSDIKLKKRRARIAMERLRKGSPTARTASTLGKRPSSAEVSVDDKSRKQPKIWDSDEDTTDDAPDDETDEAAGDCQVDGTRSCMPRRVTDSSPTTPLDKSSAIGKPSLVAKLRIHQRSRDNGSAAVNQPEKPPLQSPNKMDLPQNSVSPNGDHQAKPLQGLRQTPNNFDPCQRDRELSHIMESNGDPSLKIKTIMILKQAVAVMENEPRKDQYTTEVVHEARRLQAELSAQQQETSRLTALLNGKEQVETKQKAEIDRLQLEVQHQATKIGQLELELKEKTKDVEDCRDDMAKGQPCGECLLKDQLLATKDKEIANLTIQTMKKSLGI</sequence>
<comment type="caution">
    <text evidence="3">The sequence shown here is derived from an EMBL/GenBank/DDBJ whole genome shotgun (WGS) entry which is preliminary data.</text>
</comment>
<evidence type="ECO:0000313" key="4">
    <source>
        <dbReference type="Proteomes" id="UP001194746"/>
    </source>
</evidence>
<feature type="region of interest" description="Disordered" evidence="2">
    <location>
        <begin position="1"/>
        <end position="21"/>
    </location>
</feature>
<protein>
    <submittedName>
        <fullName evidence="3">Uncharacterized protein</fullName>
    </submittedName>
</protein>
<feature type="compositionally biased region" description="Basic and acidic residues" evidence="2">
    <location>
        <begin position="98"/>
        <end position="110"/>
    </location>
</feature>
<organism evidence="3 4">
    <name type="scientific">Aspergillus nanangensis</name>
    <dbReference type="NCBI Taxonomy" id="2582783"/>
    <lineage>
        <taxon>Eukaryota</taxon>
        <taxon>Fungi</taxon>
        <taxon>Dikarya</taxon>
        <taxon>Ascomycota</taxon>
        <taxon>Pezizomycotina</taxon>
        <taxon>Eurotiomycetes</taxon>
        <taxon>Eurotiomycetidae</taxon>
        <taxon>Eurotiales</taxon>
        <taxon>Aspergillaceae</taxon>
        <taxon>Aspergillus</taxon>
        <taxon>Aspergillus subgen. Circumdati</taxon>
    </lineage>
</organism>
<feature type="compositionally biased region" description="Acidic residues" evidence="2">
    <location>
        <begin position="111"/>
        <end position="128"/>
    </location>
</feature>
<dbReference type="SUPFAM" id="SSF46689">
    <property type="entry name" value="Homeodomain-like"/>
    <property type="match status" value="1"/>
</dbReference>
<proteinExistence type="predicted"/>
<evidence type="ECO:0000256" key="1">
    <source>
        <dbReference type="SAM" id="Coils"/>
    </source>
</evidence>
<feature type="region of interest" description="Disordered" evidence="2">
    <location>
        <begin position="71"/>
        <end position="161"/>
    </location>
</feature>
<reference evidence="3" key="1">
    <citation type="journal article" date="2019" name="Beilstein J. Org. Chem.">
        <title>Nanangenines: drimane sesquiterpenoids as the dominant metabolite cohort of a novel Australian fungus, Aspergillus nanangensis.</title>
        <authorList>
            <person name="Lacey H.J."/>
            <person name="Gilchrist C.L.M."/>
            <person name="Crombie A."/>
            <person name="Kalaitzis J.A."/>
            <person name="Vuong D."/>
            <person name="Rutledge P.J."/>
            <person name="Turner P."/>
            <person name="Pitt J.I."/>
            <person name="Lacey E."/>
            <person name="Chooi Y.H."/>
            <person name="Piggott A.M."/>
        </authorList>
    </citation>
    <scope>NUCLEOTIDE SEQUENCE</scope>
    <source>
        <strain evidence="3">MST-FP2251</strain>
    </source>
</reference>
<reference evidence="3" key="2">
    <citation type="submission" date="2020-02" db="EMBL/GenBank/DDBJ databases">
        <authorList>
            <person name="Gilchrist C.L.M."/>
            <person name="Chooi Y.-H."/>
        </authorList>
    </citation>
    <scope>NUCLEOTIDE SEQUENCE</scope>
    <source>
        <strain evidence="3">MST-FP2251</strain>
    </source>
</reference>
<feature type="region of interest" description="Disordered" evidence="2">
    <location>
        <begin position="173"/>
        <end position="228"/>
    </location>
</feature>
<keyword evidence="4" id="KW-1185">Reference proteome</keyword>
<feature type="compositionally biased region" description="Basic residues" evidence="2">
    <location>
        <begin position="1"/>
        <end position="13"/>
    </location>
</feature>
<evidence type="ECO:0000256" key="2">
    <source>
        <dbReference type="SAM" id="MobiDB-lite"/>
    </source>
</evidence>
<dbReference type="AlphaFoldDB" id="A0AAD4GXW4"/>
<dbReference type="EMBL" id="VCAU01000015">
    <property type="protein sequence ID" value="KAF9891988.1"/>
    <property type="molecule type" value="Genomic_DNA"/>
</dbReference>
<keyword evidence="1" id="KW-0175">Coiled coil</keyword>
<name>A0AAD4GXW4_ASPNN</name>